<dbReference type="Proteomes" id="UP000824123">
    <property type="component" value="Unassembled WGS sequence"/>
</dbReference>
<reference evidence="1" key="1">
    <citation type="submission" date="2020-10" db="EMBL/GenBank/DDBJ databases">
        <authorList>
            <person name="Gilroy R."/>
        </authorList>
    </citation>
    <scope>NUCLEOTIDE SEQUENCE</scope>
    <source>
        <strain evidence="1">ChiSxjej2B14-8506</strain>
    </source>
</reference>
<dbReference type="EMBL" id="DVNK01000018">
    <property type="protein sequence ID" value="HIU46074.1"/>
    <property type="molecule type" value="Genomic_DNA"/>
</dbReference>
<reference evidence="1" key="2">
    <citation type="journal article" date="2021" name="PeerJ">
        <title>Extensive microbial diversity within the chicken gut microbiome revealed by metagenomics and culture.</title>
        <authorList>
            <person name="Gilroy R."/>
            <person name="Ravi A."/>
            <person name="Getino M."/>
            <person name="Pursley I."/>
            <person name="Horton D.L."/>
            <person name="Alikhan N.F."/>
            <person name="Baker D."/>
            <person name="Gharbi K."/>
            <person name="Hall N."/>
            <person name="Watson M."/>
            <person name="Adriaenssens E.M."/>
            <person name="Foster-Nyarko E."/>
            <person name="Jarju S."/>
            <person name="Secka A."/>
            <person name="Antonio M."/>
            <person name="Oren A."/>
            <person name="Chaudhuri R.R."/>
            <person name="La Ragione R."/>
            <person name="Hildebrand F."/>
            <person name="Pallen M.J."/>
        </authorList>
    </citation>
    <scope>NUCLEOTIDE SEQUENCE</scope>
    <source>
        <strain evidence="1">ChiSxjej2B14-8506</strain>
    </source>
</reference>
<sequence>MSRIWVRVVKRHRALRETAAPCARDEVEERLRDVCREFDIPSPMWLDKQRGELERFGATAFARDNFFEPIDFDRLELHYLPDDGVTRRSRDPRNDFSDPFG</sequence>
<comment type="caution">
    <text evidence="1">The sequence shown here is derived from an EMBL/GenBank/DDBJ whole genome shotgun (WGS) entry which is preliminary data.</text>
</comment>
<evidence type="ECO:0000313" key="1">
    <source>
        <dbReference type="EMBL" id="HIU46074.1"/>
    </source>
</evidence>
<protein>
    <submittedName>
        <fullName evidence="1">Uncharacterized protein</fullName>
    </submittedName>
</protein>
<organism evidence="1 2">
    <name type="scientific">Candidatus Fimadaptatus faecigallinarum</name>
    <dbReference type="NCBI Taxonomy" id="2840814"/>
    <lineage>
        <taxon>Bacteria</taxon>
        <taxon>Bacillati</taxon>
        <taxon>Bacillota</taxon>
        <taxon>Clostridia</taxon>
        <taxon>Eubacteriales</taxon>
        <taxon>Candidatus Fimadaptatus</taxon>
    </lineage>
</organism>
<evidence type="ECO:0000313" key="2">
    <source>
        <dbReference type="Proteomes" id="UP000824123"/>
    </source>
</evidence>
<accession>A0A9D1LQA2</accession>
<name>A0A9D1LQA2_9FIRM</name>
<proteinExistence type="predicted"/>
<gene>
    <name evidence="1" type="ORF">IAC59_02320</name>
</gene>
<dbReference type="AlphaFoldDB" id="A0A9D1LQA2"/>